<dbReference type="AlphaFoldDB" id="A0A9J7ICM1"/>
<reference evidence="8" key="1">
    <citation type="submission" date="2025-08" db="UniProtKB">
        <authorList>
            <consortium name="RefSeq"/>
        </authorList>
    </citation>
    <scope>IDENTIFICATION</scope>
    <source>
        <strain evidence="8">Aabys</strain>
        <tissue evidence="8">Whole body</tissue>
    </source>
</reference>
<keyword evidence="2" id="KW-1003">Cell membrane</keyword>
<proteinExistence type="predicted"/>
<dbReference type="GO" id="GO:0050909">
    <property type="term" value="P:sensory perception of taste"/>
    <property type="evidence" value="ECO:0007669"/>
    <property type="project" value="InterPro"/>
</dbReference>
<evidence type="ECO:0000313" key="8">
    <source>
        <dbReference type="RefSeq" id="XP_019890150.2"/>
    </source>
</evidence>
<feature type="transmembrane region" description="Helical" evidence="6">
    <location>
        <begin position="120"/>
        <end position="143"/>
    </location>
</feature>
<comment type="subcellular location">
    <subcellularLocation>
        <location evidence="1">Cell membrane</location>
        <topology evidence="1">Multi-pass membrane protein</topology>
    </subcellularLocation>
</comment>
<keyword evidence="7" id="KW-1185">Reference proteome</keyword>
<name>A0A9J7ICM1_MUSDO</name>
<dbReference type="Proteomes" id="UP001652621">
    <property type="component" value="Unplaced"/>
</dbReference>
<evidence type="ECO:0000256" key="4">
    <source>
        <dbReference type="ARBA" id="ARBA00022989"/>
    </source>
</evidence>
<dbReference type="InterPro" id="IPR013604">
    <property type="entry name" value="7TM_chemorcpt"/>
</dbReference>
<keyword evidence="3 6" id="KW-0812">Transmembrane</keyword>
<sequence>MKRQSNKNLMFEIKIEENLDKFHRQKIYPPRPGQTTPPNKKTNKRKLFHQHKWNIIKRHWRIHQDRCEQKQIQQIHVKRRQPSVEELLKITTHIQMLQHTIITLATFLANCRRIPLIWIFFRNGLSIVFNTYNLVVFLLAMAYGGPAKSPLSLGLLFLFYGYHILISFLETFLTILVYQSLNEEIRKAGPIADEWNIYITDDRIKTRLSQLSYLVNNNVKTFTLYGLININGSLIRSLISGTVTYIIILIQYSEDGEIYQVQQNHTKHK</sequence>
<keyword evidence="5 6" id="KW-0472">Membrane</keyword>
<dbReference type="KEGG" id="mde:109611621"/>
<dbReference type="GO" id="GO:0005886">
    <property type="term" value="C:plasma membrane"/>
    <property type="evidence" value="ECO:0007669"/>
    <property type="project" value="UniProtKB-SubCell"/>
</dbReference>
<dbReference type="RefSeq" id="XP_019890150.2">
    <property type="nucleotide sequence ID" value="XM_020034591.2"/>
</dbReference>
<evidence type="ECO:0000256" key="6">
    <source>
        <dbReference type="SAM" id="Phobius"/>
    </source>
</evidence>
<feature type="transmembrane region" description="Helical" evidence="6">
    <location>
        <begin position="155"/>
        <end position="178"/>
    </location>
</feature>
<organism evidence="7 8">
    <name type="scientific">Musca domestica</name>
    <name type="common">House fly</name>
    <dbReference type="NCBI Taxonomy" id="7370"/>
    <lineage>
        <taxon>Eukaryota</taxon>
        <taxon>Metazoa</taxon>
        <taxon>Ecdysozoa</taxon>
        <taxon>Arthropoda</taxon>
        <taxon>Hexapoda</taxon>
        <taxon>Insecta</taxon>
        <taxon>Pterygota</taxon>
        <taxon>Neoptera</taxon>
        <taxon>Endopterygota</taxon>
        <taxon>Diptera</taxon>
        <taxon>Brachycera</taxon>
        <taxon>Muscomorpha</taxon>
        <taxon>Muscoidea</taxon>
        <taxon>Muscidae</taxon>
        <taxon>Musca</taxon>
    </lineage>
</organism>
<protein>
    <submittedName>
        <fullName evidence="8">Uncharacterized protein LOC109611621</fullName>
    </submittedName>
</protein>
<evidence type="ECO:0000256" key="2">
    <source>
        <dbReference type="ARBA" id="ARBA00022475"/>
    </source>
</evidence>
<keyword evidence="4 6" id="KW-1133">Transmembrane helix</keyword>
<dbReference type="VEuPathDB" id="VectorBase:MDOMA2_015014"/>
<evidence type="ECO:0000256" key="1">
    <source>
        <dbReference type="ARBA" id="ARBA00004651"/>
    </source>
</evidence>
<dbReference type="Pfam" id="PF08395">
    <property type="entry name" value="7tm_7"/>
    <property type="match status" value="1"/>
</dbReference>
<dbReference type="GeneID" id="109611621"/>
<accession>A0A9J7ICM1</accession>
<evidence type="ECO:0000313" key="7">
    <source>
        <dbReference type="Proteomes" id="UP001652621"/>
    </source>
</evidence>
<evidence type="ECO:0000256" key="3">
    <source>
        <dbReference type="ARBA" id="ARBA00022692"/>
    </source>
</evidence>
<gene>
    <name evidence="8" type="primary">LOC109611621</name>
</gene>
<evidence type="ECO:0000256" key="5">
    <source>
        <dbReference type="ARBA" id="ARBA00023136"/>
    </source>
</evidence>
<dbReference type="OrthoDB" id="6366728at2759"/>